<gene>
    <name evidence="1" type="ORF">GCM10009690_15630</name>
</gene>
<evidence type="ECO:0000313" key="1">
    <source>
        <dbReference type="EMBL" id="GAA1513583.1"/>
    </source>
</evidence>
<evidence type="ECO:0000313" key="2">
    <source>
        <dbReference type="Proteomes" id="UP001500177"/>
    </source>
</evidence>
<accession>A0ABP4L3N9</accession>
<protein>
    <recommendedName>
        <fullName evidence="3">Helix-turn-helix domain-containing protein</fullName>
    </recommendedName>
</protein>
<evidence type="ECO:0008006" key="3">
    <source>
        <dbReference type="Google" id="ProtNLM"/>
    </source>
</evidence>
<comment type="caution">
    <text evidence="1">The sequence shown here is derived from an EMBL/GenBank/DDBJ whole genome shotgun (WGS) entry which is preliminary data.</text>
</comment>
<organism evidence="1 2">
    <name type="scientific">Brevibacterium permense</name>
    <dbReference type="NCBI Taxonomy" id="234834"/>
    <lineage>
        <taxon>Bacteria</taxon>
        <taxon>Bacillati</taxon>
        <taxon>Actinomycetota</taxon>
        <taxon>Actinomycetes</taxon>
        <taxon>Micrococcales</taxon>
        <taxon>Brevibacteriaceae</taxon>
        <taxon>Brevibacterium</taxon>
    </lineage>
</organism>
<reference evidence="2" key="1">
    <citation type="journal article" date="2019" name="Int. J. Syst. Evol. Microbiol.">
        <title>The Global Catalogue of Microorganisms (GCM) 10K type strain sequencing project: providing services to taxonomists for standard genome sequencing and annotation.</title>
        <authorList>
            <consortium name="The Broad Institute Genomics Platform"/>
            <consortium name="The Broad Institute Genome Sequencing Center for Infectious Disease"/>
            <person name="Wu L."/>
            <person name="Ma J."/>
        </authorList>
    </citation>
    <scope>NUCLEOTIDE SEQUENCE [LARGE SCALE GENOMIC DNA]</scope>
    <source>
        <strain evidence="2">JCM 13318</strain>
    </source>
</reference>
<keyword evidence="2" id="KW-1185">Reference proteome</keyword>
<dbReference type="Proteomes" id="UP001500177">
    <property type="component" value="Unassembled WGS sequence"/>
</dbReference>
<name>A0ABP4L3N9_9MICO</name>
<sequence>MTDSTVMKRVLKPAEAAEYIGVPANTLASWRYLDRGDGGGRSPKWIKSRNGATQKCIGYRLEALDAWLEESESA</sequence>
<proteinExistence type="predicted"/>
<dbReference type="EMBL" id="BAAALX010000009">
    <property type="protein sequence ID" value="GAA1513583.1"/>
    <property type="molecule type" value="Genomic_DNA"/>
</dbReference>
<dbReference type="RefSeq" id="WP_167199590.1">
    <property type="nucleotide sequence ID" value="NZ_BAAALX010000009.1"/>
</dbReference>